<reference evidence="2" key="1">
    <citation type="submission" date="2023-06" db="EMBL/GenBank/DDBJ databases">
        <title>Genome-scale phylogeny and comparative genomics of the fungal order Sordariales.</title>
        <authorList>
            <consortium name="Lawrence Berkeley National Laboratory"/>
            <person name="Hensen N."/>
            <person name="Bonometti L."/>
            <person name="Westerberg I."/>
            <person name="Brannstrom I.O."/>
            <person name="Guillou S."/>
            <person name="Cros-Aarteil S."/>
            <person name="Calhoun S."/>
            <person name="Haridas S."/>
            <person name="Kuo A."/>
            <person name="Mondo S."/>
            <person name="Pangilinan J."/>
            <person name="Riley R."/>
            <person name="LaButti K."/>
            <person name="Andreopoulos B."/>
            <person name="Lipzen A."/>
            <person name="Chen C."/>
            <person name="Yanf M."/>
            <person name="Daum C."/>
            <person name="Ng V."/>
            <person name="Clum A."/>
            <person name="Steindorff A."/>
            <person name="Ohm R."/>
            <person name="Martin F."/>
            <person name="Silar P."/>
            <person name="Natvig D."/>
            <person name="Lalanne C."/>
            <person name="Gautier V."/>
            <person name="Ament-velasquez S.L."/>
            <person name="Kruys A."/>
            <person name="Hutchinson M.I."/>
            <person name="Powell A.J."/>
            <person name="Barry K."/>
            <person name="Miller A.N."/>
            <person name="Grigoriev I.V."/>
            <person name="Debuchy R."/>
            <person name="Gladieux P."/>
            <person name="Thoren M.H."/>
            <person name="Johannesson H."/>
        </authorList>
    </citation>
    <scope>NUCLEOTIDE SEQUENCE</scope>
    <source>
        <strain evidence="2">SMH3187-1</strain>
    </source>
</reference>
<protein>
    <submittedName>
        <fullName evidence="2">Uncharacterized protein</fullName>
    </submittedName>
</protein>
<proteinExistence type="predicted"/>
<dbReference type="AlphaFoldDB" id="A0AA40F259"/>
<evidence type="ECO:0000313" key="2">
    <source>
        <dbReference type="EMBL" id="KAK0749839.1"/>
    </source>
</evidence>
<keyword evidence="3" id="KW-1185">Reference proteome</keyword>
<comment type="caution">
    <text evidence="2">The sequence shown here is derived from an EMBL/GenBank/DDBJ whole genome shotgun (WGS) entry which is preliminary data.</text>
</comment>
<feature type="region of interest" description="Disordered" evidence="1">
    <location>
        <begin position="188"/>
        <end position="224"/>
    </location>
</feature>
<gene>
    <name evidence="2" type="ORF">B0T18DRAFT_427898</name>
</gene>
<organism evidence="2 3">
    <name type="scientific">Schizothecium vesticola</name>
    <dbReference type="NCBI Taxonomy" id="314040"/>
    <lineage>
        <taxon>Eukaryota</taxon>
        <taxon>Fungi</taxon>
        <taxon>Dikarya</taxon>
        <taxon>Ascomycota</taxon>
        <taxon>Pezizomycotina</taxon>
        <taxon>Sordariomycetes</taxon>
        <taxon>Sordariomycetidae</taxon>
        <taxon>Sordariales</taxon>
        <taxon>Schizotheciaceae</taxon>
        <taxon>Schizothecium</taxon>
    </lineage>
</organism>
<dbReference type="Proteomes" id="UP001172155">
    <property type="component" value="Unassembled WGS sequence"/>
</dbReference>
<sequence>MTASANPTSSQCGQWIGVEIIYMVVITEICPEGASSTSTVTSVLSTLTRSICETSTANHPCYPCIMPTLSFSNHTVTVTRTSIESTVPPSLTPLDPAPTPAPTPTVTLTIQPCHTCATSTYIGSVPGYTPGAPCHGCVPYGEPVPIPTGGSGGDPGVAVPPYGGGARFTTNTASTTTTTRTTAVVVGGGDPGSGSGPSADPYGPGAGAGGSGTATGGVPGYEGVTPVPGPTPYRPSAGSGVVTAGGAREVKVWAGGVAAVVAVMLAIVA</sequence>
<accession>A0AA40F259</accession>
<evidence type="ECO:0000256" key="1">
    <source>
        <dbReference type="SAM" id="MobiDB-lite"/>
    </source>
</evidence>
<evidence type="ECO:0000313" key="3">
    <source>
        <dbReference type="Proteomes" id="UP001172155"/>
    </source>
</evidence>
<name>A0AA40F259_9PEZI</name>
<dbReference type="EMBL" id="JAUKUD010000003">
    <property type="protein sequence ID" value="KAK0749839.1"/>
    <property type="molecule type" value="Genomic_DNA"/>
</dbReference>
<feature type="compositionally biased region" description="Gly residues" evidence="1">
    <location>
        <begin position="204"/>
        <end position="220"/>
    </location>
</feature>